<feature type="domain" description="HTH araC/xylS-type" evidence="4">
    <location>
        <begin position="159"/>
        <end position="256"/>
    </location>
</feature>
<evidence type="ECO:0000256" key="2">
    <source>
        <dbReference type="ARBA" id="ARBA00023125"/>
    </source>
</evidence>
<keyword evidence="2" id="KW-0238">DNA-binding</keyword>
<dbReference type="SMART" id="SM00342">
    <property type="entry name" value="HTH_ARAC"/>
    <property type="match status" value="1"/>
</dbReference>
<gene>
    <name evidence="5" type="ORF">GR183_02505</name>
</gene>
<dbReference type="Pfam" id="PF12852">
    <property type="entry name" value="Cupin_6"/>
    <property type="match status" value="1"/>
</dbReference>
<sequence>MTISHGVDRLSALIDRFRIRAHVACVEGATAKPNLFITTSAGDGEGRPPLEALIFRPRDGGSLCASGSVVVAAQVELGGEDAPLSLALPEEVRVDLSRAPALAAVACVLRDELETPRCGRQAAVDRLCEVVVIRLLRYAMETGAAGHGLIAGLSHSQIALAMVAMHEAPERTWKLEDLAEVAGMSRTVFATTFRDVVGQTPGAYLAQWRLIVARQEIASGLPLKTVAGRVGFASAAAFTRAYQRAYGHPPRADRRPVLEAAE</sequence>
<evidence type="ECO:0000313" key="6">
    <source>
        <dbReference type="Proteomes" id="UP000433101"/>
    </source>
</evidence>
<dbReference type="RefSeq" id="WP_160773997.1">
    <property type="nucleotide sequence ID" value="NZ_WUMV01000001.1"/>
</dbReference>
<dbReference type="PANTHER" id="PTHR46796:SF7">
    <property type="entry name" value="ARAC FAMILY TRANSCRIPTIONAL REGULATOR"/>
    <property type="match status" value="1"/>
</dbReference>
<dbReference type="EMBL" id="WUMV01000001">
    <property type="protein sequence ID" value="MXN63764.1"/>
    <property type="molecule type" value="Genomic_DNA"/>
</dbReference>
<dbReference type="PROSITE" id="PS01124">
    <property type="entry name" value="HTH_ARAC_FAMILY_2"/>
    <property type="match status" value="1"/>
</dbReference>
<evidence type="ECO:0000259" key="4">
    <source>
        <dbReference type="PROSITE" id="PS01124"/>
    </source>
</evidence>
<evidence type="ECO:0000256" key="3">
    <source>
        <dbReference type="ARBA" id="ARBA00023163"/>
    </source>
</evidence>
<accession>A0A7X3S692</accession>
<protein>
    <submittedName>
        <fullName evidence="5">Helix-turn-helix domain-containing protein</fullName>
    </submittedName>
</protein>
<dbReference type="Proteomes" id="UP000433101">
    <property type="component" value="Unassembled WGS sequence"/>
</dbReference>
<dbReference type="InterPro" id="IPR050204">
    <property type="entry name" value="AraC_XylS_family_regulators"/>
</dbReference>
<comment type="caution">
    <text evidence="5">The sequence shown here is derived from an EMBL/GenBank/DDBJ whole genome shotgun (WGS) entry which is preliminary data.</text>
</comment>
<keyword evidence="6" id="KW-1185">Reference proteome</keyword>
<keyword evidence="1" id="KW-0805">Transcription regulation</keyword>
<organism evidence="5 6">
    <name type="scientific">Stappia sediminis</name>
    <dbReference type="NCBI Taxonomy" id="2692190"/>
    <lineage>
        <taxon>Bacteria</taxon>
        <taxon>Pseudomonadati</taxon>
        <taxon>Pseudomonadota</taxon>
        <taxon>Alphaproteobacteria</taxon>
        <taxon>Hyphomicrobiales</taxon>
        <taxon>Stappiaceae</taxon>
        <taxon>Stappia</taxon>
    </lineage>
</organism>
<evidence type="ECO:0000313" key="5">
    <source>
        <dbReference type="EMBL" id="MXN63764.1"/>
    </source>
</evidence>
<keyword evidence="3" id="KW-0804">Transcription</keyword>
<dbReference type="PANTHER" id="PTHR46796">
    <property type="entry name" value="HTH-TYPE TRANSCRIPTIONAL ACTIVATOR RHAS-RELATED"/>
    <property type="match status" value="1"/>
</dbReference>
<dbReference type="InterPro" id="IPR009057">
    <property type="entry name" value="Homeodomain-like_sf"/>
</dbReference>
<dbReference type="GO" id="GO:0003700">
    <property type="term" value="F:DNA-binding transcription factor activity"/>
    <property type="evidence" value="ECO:0007669"/>
    <property type="project" value="InterPro"/>
</dbReference>
<dbReference type="GO" id="GO:0043565">
    <property type="term" value="F:sequence-specific DNA binding"/>
    <property type="evidence" value="ECO:0007669"/>
    <property type="project" value="InterPro"/>
</dbReference>
<dbReference type="InterPro" id="IPR018060">
    <property type="entry name" value="HTH_AraC"/>
</dbReference>
<evidence type="ECO:0000256" key="1">
    <source>
        <dbReference type="ARBA" id="ARBA00023015"/>
    </source>
</evidence>
<proteinExistence type="predicted"/>
<dbReference type="Gene3D" id="1.10.10.60">
    <property type="entry name" value="Homeodomain-like"/>
    <property type="match status" value="2"/>
</dbReference>
<dbReference type="InterPro" id="IPR032783">
    <property type="entry name" value="AraC_lig"/>
</dbReference>
<name>A0A7X3S692_9HYPH</name>
<reference evidence="5 6" key="1">
    <citation type="submission" date="2019-12" db="EMBL/GenBank/DDBJ databases">
        <authorList>
            <person name="Li M."/>
        </authorList>
    </citation>
    <scope>NUCLEOTIDE SEQUENCE [LARGE SCALE GENOMIC DNA]</scope>
    <source>
        <strain evidence="5 6">GBMRC 2046</strain>
    </source>
</reference>
<dbReference type="Pfam" id="PF12833">
    <property type="entry name" value="HTH_18"/>
    <property type="match status" value="1"/>
</dbReference>
<dbReference type="SUPFAM" id="SSF46689">
    <property type="entry name" value="Homeodomain-like"/>
    <property type="match status" value="2"/>
</dbReference>
<dbReference type="AlphaFoldDB" id="A0A7X3S692"/>